<protein>
    <submittedName>
        <fullName evidence="1">Uncharacterized protein</fullName>
    </submittedName>
</protein>
<proteinExistence type="predicted"/>
<keyword evidence="2" id="KW-1185">Reference proteome</keyword>
<organism evidence="1 2">
    <name type="scientific">Thermococcus waiotapuensis</name>
    <dbReference type="NCBI Taxonomy" id="90909"/>
    <lineage>
        <taxon>Archaea</taxon>
        <taxon>Methanobacteriati</taxon>
        <taxon>Methanobacteriota</taxon>
        <taxon>Thermococci</taxon>
        <taxon>Thermococcales</taxon>
        <taxon>Thermococcaceae</taxon>
        <taxon>Thermococcus</taxon>
    </lineage>
</organism>
<comment type="caution">
    <text evidence="1">The sequence shown here is derived from an EMBL/GenBank/DDBJ whole genome shotgun (WGS) entry which is preliminary data.</text>
</comment>
<dbReference type="Proteomes" id="UP001245683">
    <property type="component" value="Unassembled WGS sequence"/>
</dbReference>
<dbReference type="EMBL" id="JAVDZE010000001">
    <property type="protein sequence ID" value="MDV3103480.1"/>
    <property type="molecule type" value="Genomic_DNA"/>
</dbReference>
<accession>A0AAE4NTP8</accession>
<dbReference type="AlphaFoldDB" id="A0AAE4NTP8"/>
<sequence>MSLVFQPLEKEESVRPFDGFPFDIKLGSSLAVLFSEPLSQAVFLAHLEAALLEKGEVYHVSVGRTSAPPVNRLLDSTKGFYFARTTRFEDVLMASREIPAGSSLVVDGFPALLGISSEGLLELVDESGSKNITLVLSHTPVVLNELDLPGEFQRNFLVPEVFDYLLAIRSASYRNHYRMGISALRLPLEWISLTGEHTIPADSAIKRVL</sequence>
<dbReference type="RefSeq" id="WP_315340229.1">
    <property type="nucleotide sequence ID" value="NZ_JAVDZE010000001.1"/>
</dbReference>
<evidence type="ECO:0000313" key="2">
    <source>
        <dbReference type="Proteomes" id="UP001245683"/>
    </source>
</evidence>
<reference evidence="1 2" key="1">
    <citation type="submission" date="2023-08" db="EMBL/GenBank/DDBJ databases">
        <title>Draft genome sequence of Thermococcus waiotapuensis WT1T, a thermophilic sulphur-dependent archaeon from order Thermococcales.</title>
        <authorList>
            <person name="Manners S.H."/>
            <person name="Carere C.R."/>
            <person name="Dhami M.K."/>
            <person name="Dobson R.C.J."/>
            <person name="Stott M.B."/>
        </authorList>
    </citation>
    <scope>NUCLEOTIDE SEQUENCE [LARGE SCALE GENOMIC DNA]</scope>
    <source>
        <strain evidence="1 2">WT1</strain>
    </source>
</reference>
<name>A0AAE4NTP8_9EURY</name>
<gene>
    <name evidence="1" type="ORF">RBI02_02810</name>
</gene>
<evidence type="ECO:0000313" key="1">
    <source>
        <dbReference type="EMBL" id="MDV3103480.1"/>
    </source>
</evidence>